<organism evidence="3 4">
    <name type="scientific">Ciceribacter ferrooxidans</name>
    <dbReference type="NCBI Taxonomy" id="2509717"/>
    <lineage>
        <taxon>Bacteria</taxon>
        <taxon>Pseudomonadati</taxon>
        <taxon>Pseudomonadota</taxon>
        <taxon>Alphaproteobacteria</taxon>
        <taxon>Hyphomicrobiales</taxon>
        <taxon>Rhizobiaceae</taxon>
        <taxon>Ciceribacter</taxon>
    </lineage>
</organism>
<feature type="domain" description="Glycosyltransferase subfamily 4-like N-terminal" evidence="2">
    <location>
        <begin position="33"/>
        <end position="194"/>
    </location>
</feature>
<dbReference type="PANTHER" id="PTHR45947">
    <property type="entry name" value="SULFOQUINOVOSYL TRANSFERASE SQD2"/>
    <property type="match status" value="1"/>
</dbReference>
<dbReference type="GO" id="GO:0016757">
    <property type="term" value="F:glycosyltransferase activity"/>
    <property type="evidence" value="ECO:0007669"/>
    <property type="project" value="InterPro"/>
</dbReference>
<proteinExistence type="predicted"/>
<keyword evidence="4" id="KW-1185">Reference proteome</keyword>
<comment type="caution">
    <text evidence="3">The sequence shown here is derived from an EMBL/GenBank/DDBJ whole genome shotgun (WGS) entry which is preliminary data.</text>
</comment>
<dbReference type="Pfam" id="PF00534">
    <property type="entry name" value="Glycos_transf_1"/>
    <property type="match status" value="1"/>
</dbReference>
<dbReference type="PANTHER" id="PTHR45947:SF3">
    <property type="entry name" value="SULFOQUINOVOSYL TRANSFERASE SQD2"/>
    <property type="match status" value="1"/>
</dbReference>
<dbReference type="Gene3D" id="3.40.50.2000">
    <property type="entry name" value="Glycogen Phosphorylase B"/>
    <property type="match status" value="2"/>
</dbReference>
<name>A0A4Q2U0K1_9HYPH</name>
<dbReference type="OrthoDB" id="9771846at2"/>
<evidence type="ECO:0000313" key="4">
    <source>
        <dbReference type="Proteomes" id="UP000291088"/>
    </source>
</evidence>
<reference evidence="3 4" key="1">
    <citation type="submission" date="2019-01" db="EMBL/GenBank/DDBJ databases">
        <authorList>
            <person name="Deng T."/>
        </authorList>
    </citation>
    <scope>NUCLEOTIDE SEQUENCE [LARGE SCALE GENOMIC DNA]</scope>
    <source>
        <strain evidence="3 4">F8825</strain>
    </source>
</reference>
<evidence type="ECO:0000259" key="1">
    <source>
        <dbReference type="Pfam" id="PF00534"/>
    </source>
</evidence>
<dbReference type="EMBL" id="SDVB01000082">
    <property type="protein sequence ID" value="RYC25775.1"/>
    <property type="molecule type" value="Genomic_DNA"/>
</dbReference>
<dbReference type="RefSeq" id="WP_129330433.1">
    <property type="nucleotide sequence ID" value="NZ_SDVB01000082.1"/>
</dbReference>
<protein>
    <submittedName>
        <fullName evidence="3">Glycosyltransferase</fullName>
    </submittedName>
</protein>
<dbReference type="InterPro" id="IPR028098">
    <property type="entry name" value="Glyco_trans_4-like_N"/>
</dbReference>
<dbReference type="CDD" id="cd03801">
    <property type="entry name" value="GT4_PimA-like"/>
    <property type="match status" value="1"/>
</dbReference>
<feature type="domain" description="Glycosyl transferase family 1" evidence="1">
    <location>
        <begin position="206"/>
        <end position="347"/>
    </location>
</feature>
<dbReference type="SUPFAM" id="SSF53756">
    <property type="entry name" value="UDP-Glycosyltransferase/glycogen phosphorylase"/>
    <property type="match status" value="1"/>
</dbReference>
<dbReference type="InterPro" id="IPR050194">
    <property type="entry name" value="Glycosyltransferase_grp1"/>
</dbReference>
<keyword evidence="3" id="KW-0808">Transferase</keyword>
<dbReference type="Proteomes" id="UP000291088">
    <property type="component" value="Unassembled WGS sequence"/>
</dbReference>
<dbReference type="Pfam" id="PF13439">
    <property type="entry name" value="Glyco_transf_4"/>
    <property type="match status" value="1"/>
</dbReference>
<evidence type="ECO:0000313" key="3">
    <source>
        <dbReference type="EMBL" id="RYC25775.1"/>
    </source>
</evidence>
<dbReference type="AlphaFoldDB" id="A0A4Q2U0K1"/>
<sequence length="388" mass="42631">MGLKNETTSASVQGRGHAPLIVQVVRQYVPGRGGLEDVVGNLSRLLLARGYRVRVVTCNSLFTGRERLLPSSEMIDGVEVVRVPWFGSTRYPVAPQVLRHIRDADLVHVHAVDFFFDFLAVTRPFHGKPMIATTHGGFFHTKKYAAIKRLWFRTVTRLSCLAYRAIVCCSRSDLDLFDTIAANRTVLVENGVDIGKFAGLAAPLPARRMITIGRFSVNKRLERLLDLTVRLVEKDADWHLDIVGSPSDLTEADLRREVAARGLTEHVGLHAAVPNETVRQLISDASIFVSASEYEGFGLVAVEAMSAGLLPVLNSNEAYRSLAGQHSIVRLTDFENATKAVEAVEAAFAGLASDPETMRHALMEVAGGYSWDTVVDQYTAVYRAALAE</sequence>
<evidence type="ECO:0000259" key="2">
    <source>
        <dbReference type="Pfam" id="PF13439"/>
    </source>
</evidence>
<accession>A0A4Q2U0K1</accession>
<gene>
    <name evidence="3" type="ORF">EUU22_01950</name>
</gene>
<dbReference type="InterPro" id="IPR001296">
    <property type="entry name" value="Glyco_trans_1"/>
</dbReference>